<keyword evidence="1" id="KW-0732">Signal</keyword>
<dbReference type="OrthoDB" id="9793024at2"/>
<accession>A0A0C5VRV1</accession>
<reference evidence="2 3" key="1">
    <citation type="submission" date="2014-01" db="EMBL/GenBank/DDBJ databases">
        <title>Full genme sequencing of cellulolytic bacterium Gynuella sunshinyii YC6258T gen. nov., sp. nov.</title>
        <authorList>
            <person name="Khan H."/>
            <person name="Chung E.J."/>
            <person name="Chung Y.R."/>
        </authorList>
    </citation>
    <scope>NUCLEOTIDE SEQUENCE [LARGE SCALE GENOMIC DNA]</scope>
    <source>
        <strain evidence="2 3">YC6258</strain>
    </source>
</reference>
<protein>
    <recommendedName>
        <fullName evidence="4">DUF4340 domain-containing protein</fullName>
    </recommendedName>
</protein>
<dbReference type="EMBL" id="CP007142">
    <property type="protein sequence ID" value="AJQ97362.1"/>
    <property type="molecule type" value="Genomic_DNA"/>
</dbReference>
<evidence type="ECO:0000313" key="2">
    <source>
        <dbReference type="EMBL" id="AJQ97362.1"/>
    </source>
</evidence>
<gene>
    <name evidence="2" type="ORF">YC6258_05332</name>
</gene>
<proteinExistence type="predicted"/>
<organism evidence="2 3">
    <name type="scientific">Gynuella sunshinyii YC6258</name>
    <dbReference type="NCBI Taxonomy" id="1445510"/>
    <lineage>
        <taxon>Bacteria</taxon>
        <taxon>Pseudomonadati</taxon>
        <taxon>Pseudomonadota</taxon>
        <taxon>Gammaproteobacteria</taxon>
        <taxon>Oceanospirillales</taxon>
        <taxon>Saccharospirillaceae</taxon>
        <taxon>Gynuella</taxon>
    </lineage>
</organism>
<evidence type="ECO:0008006" key="4">
    <source>
        <dbReference type="Google" id="ProtNLM"/>
    </source>
</evidence>
<sequence>MFKNKHITAALLIAPFLAIIAYFATDLAVGEKPQAAVAGQSYKLAPKSDCRHESGKCTLKNGDIEIVIRADKQDTGSWLFTLDSNIALEAAALVIGPSEAEQTVPVNMSPVKETQTKAAMQTWSLEVPPFDKNNDVLRVAVSAGGSLYFVETSAIFPEFITPFMETASSK</sequence>
<keyword evidence="3" id="KW-1185">Reference proteome</keyword>
<evidence type="ECO:0000256" key="1">
    <source>
        <dbReference type="SAM" id="SignalP"/>
    </source>
</evidence>
<dbReference type="RefSeq" id="WP_044619124.1">
    <property type="nucleotide sequence ID" value="NZ_CP007142.1"/>
</dbReference>
<dbReference type="STRING" id="1445510.YC6258_05332"/>
<feature type="signal peptide" evidence="1">
    <location>
        <begin position="1"/>
        <end position="24"/>
    </location>
</feature>
<dbReference type="Proteomes" id="UP000032266">
    <property type="component" value="Chromosome"/>
</dbReference>
<name>A0A0C5VRV1_9GAMM</name>
<dbReference type="AlphaFoldDB" id="A0A0C5VRV1"/>
<dbReference type="HOGENOM" id="CLU_139222_0_0_6"/>
<evidence type="ECO:0000313" key="3">
    <source>
        <dbReference type="Proteomes" id="UP000032266"/>
    </source>
</evidence>
<dbReference type="KEGG" id="gsn:YC6258_05332"/>
<feature type="chain" id="PRO_5002183552" description="DUF4340 domain-containing protein" evidence="1">
    <location>
        <begin position="25"/>
        <end position="170"/>
    </location>
</feature>